<dbReference type="AlphaFoldDB" id="A0A1Y1XLD4"/>
<dbReference type="InterPro" id="IPR000719">
    <property type="entry name" value="Prot_kinase_dom"/>
</dbReference>
<dbReference type="PIRSF" id="PIRSF037993">
    <property type="entry name" value="STPK_Pim-1"/>
    <property type="match status" value="1"/>
</dbReference>
<dbReference type="GO" id="GO:0005829">
    <property type="term" value="C:cytosol"/>
    <property type="evidence" value="ECO:0007669"/>
    <property type="project" value="TreeGrafter"/>
</dbReference>
<dbReference type="SUPFAM" id="SSF56112">
    <property type="entry name" value="Protein kinase-like (PK-like)"/>
    <property type="match status" value="1"/>
</dbReference>
<keyword evidence="1 5" id="KW-0547">Nucleotide-binding</keyword>
<keyword evidence="2 4" id="KW-0067">ATP-binding</keyword>
<evidence type="ECO:0000313" key="8">
    <source>
        <dbReference type="EMBL" id="ORX86144.1"/>
    </source>
</evidence>
<dbReference type="InterPro" id="IPR017348">
    <property type="entry name" value="PIM1/2/3"/>
</dbReference>
<evidence type="ECO:0000259" key="7">
    <source>
        <dbReference type="PROSITE" id="PS50011"/>
    </source>
</evidence>
<dbReference type="InterPro" id="IPR011009">
    <property type="entry name" value="Kinase-like_dom_sf"/>
</dbReference>
<dbReference type="PROSITE" id="PS50011">
    <property type="entry name" value="PROTEIN_KINASE_DOM"/>
    <property type="match status" value="1"/>
</dbReference>
<reference evidence="8 9" key="2">
    <citation type="submission" date="2016-08" db="EMBL/GenBank/DDBJ databases">
        <title>Pervasive Adenine N6-methylation of Active Genes in Fungi.</title>
        <authorList>
            <consortium name="DOE Joint Genome Institute"/>
            <person name="Mondo S.J."/>
            <person name="Dannebaum R.O."/>
            <person name="Kuo R.C."/>
            <person name="Labutti K."/>
            <person name="Haridas S."/>
            <person name="Kuo A."/>
            <person name="Salamov A."/>
            <person name="Ahrendt S.R."/>
            <person name="Lipzen A."/>
            <person name="Sullivan W."/>
            <person name="Andreopoulos W.B."/>
            <person name="Clum A."/>
            <person name="Lindquist E."/>
            <person name="Daum C."/>
            <person name="Ramamoorthy G.K."/>
            <person name="Gryganskyi A."/>
            <person name="Culley D."/>
            <person name="Magnuson J.K."/>
            <person name="James T.Y."/>
            <person name="O'Malley M.A."/>
            <person name="Stajich J.E."/>
            <person name="Spatafora J.W."/>
            <person name="Visel A."/>
            <person name="Grigoriev I.V."/>
        </authorList>
    </citation>
    <scope>NUCLEOTIDE SEQUENCE [LARGE SCALE GENOMIC DNA]</scope>
    <source>
        <strain evidence="8 9">S4</strain>
    </source>
</reference>
<dbReference type="Pfam" id="PF00069">
    <property type="entry name" value="Pkinase"/>
    <property type="match status" value="1"/>
</dbReference>
<evidence type="ECO:0000256" key="4">
    <source>
        <dbReference type="PIRSR" id="PIRSR037993-2"/>
    </source>
</evidence>
<keyword evidence="9" id="KW-1185">Reference proteome</keyword>
<dbReference type="GO" id="GO:0045719">
    <property type="term" value="P:negative regulation of glycogen biosynthetic process"/>
    <property type="evidence" value="ECO:0007669"/>
    <property type="project" value="TreeGrafter"/>
</dbReference>
<dbReference type="GO" id="GO:0004674">
    <property type="term" value="F:protein serine/threonine kinase activity"/>
    <property type="evidence" value="ECO:0007669"/>
    <property type="project" value="UniProtKB-KW"/>
</dbReference>
<evidence type="ECO:0000256" key="1">
    <source>
        <dbReference type="ARBA" id="ARBA00022741"/>
    </source>
</evidence>
<comment type="similarity">
    <text evidence="6">Belongs to the protein kinase superfamily.</text>
</comment>
<gene>
    <name evidence="8" type="ORF">BCR32DRAFT_199298</name>
</gene>
<evidence type="ECO:0000256" key="5">
    <source>
        <dbReference type="PROSITE-ProRule" id="PRU10141"/>
    </source>
</evidence>
<feature type="binding site" evidence="4">
    <location>
        <begin position="75"/>
        <end position="83"/>
    </location>
    <ligand>
        <name>ATP</name>
        <dbReference type="ChEBI" id="CHEBI:30616"/>
    </ligand>
</feature>
<dbReference type="FunFam" id="1.10.510.10:FF:000571">
    <property type="entry name" value="Maternal embryonic leucine zipper kinase"/>
    <property type="match status" value="1"/>
</dbReference>
<proteinExistence type="inferred from homology"/>
<keyword evidence="6" id="KW-0723">Serine/threonine-protein kinase</keyword>
<comment type="caution">
    <text evidence="8">The sequence shown here is derived from an EMBL/GenBank/DDBJ whole genome shotgun (WGS) entry which is preliminary data.</text>
</comment>
<evidence type="ECO:0000256" key="2">
    <source>
        <dbReference type="ARBA" id="ARBA00022840"/>
    </source>
</evidence>
<keyword evidence="8" id="KW-0808">Transferase</keyword>
<keyword evidence="8" id="KW-0418">Kinase</keyword>
<dbReference type="PROSITE" id="PS00107">
    <property type="entry name" value="PROTEIN_KINASE_ATP"/>
    <property type="match status" value="1"/>
</dbReference>
<feature type="binding site" evidence="4">
    <location>
        <position position="178"/>
    </location>
    <ligand>
        <name>ATP</name>
        <dbReference type="ChEBI" id="CHEBI:30616"/>
    </ligand>
</feature>
<dbReference type="InterPro" id="IPR008271">
    <property type="entry name" value="Ser/Thr_kinase_AS"/>
</dbReference>
<dbReference type="Gene3D" id="1.10.510.10">
    <property type="entry name" value="Transferase(Phosphotransferase) domain 1"/>
    <property type="match status" value="1"/>
</dbReference>
<dbReference type="STRING" id="1754192.A0A1Y1XLD4"/>
<reference evidence="8 9" key="1">
    <citation type="submission" date="2016-08" db="EMBL/GenBank/DDBJ databases">
        <title>A Parts List for Fungal Cellulosomes Revealed by Comparative Genomics.</title>
        <authorList>
            <consortium name="DOE Joint Genome Institute"/>
            <person name="Haitjema C.H."/>
            <person name="Gilmore S.P."/>
            <person name="Henske J.K."/>
            <person name="Solomon K.V."/>
            <person name="De Groot R."/>
            <person name="Kuo A."/>
            <person name="Mondo S.J."/>
            <person name="Salamov A.A."/>
            <person name="Labutti K."/>
            <person name="Zhao Z."/>
            <person name="Chiniquy J."/>
            <person name="Barry K."/>
            <person name="Brewer H.M."/>
            <person name="Purvine S.O."/>
            <person name="Wright A.T."/>
            <person name="Boxma B."/>
            <person name="Van Alen T."/>
            <person name="Hackstein J.H."/>
            <person name="Baker S.E."/>
            <person name="Grigoriev I.V."/>
            <person name="O'Malley M.A."/>
        </authorList>
    </citation>
    <scope>NUCLEOTIDE SEQUENCE [LARGE SCALE GENOMIC DNA]</scope>
    <source>
        <strain evidence="8 9">S4</strain>
    </source>
</reference>
<evidence type="ECO:0000256" key="6">
    <source>
        <dbReference type="RuleBase" id="RU000304"/>
    </source>
</evidence>
<evidence type="ECO:0000256" key="3">
    <source>
        <dbReference type="PIRSR" id="PIRSR037993-1"/>
    </source>
</evidence>
<feature type="binding site" evidence="5">
    <location>
        <position position="102"/>
    </location>
    <ligand>
        <name>ATP</name>
        <dbReference type="ChEBI" id="CHEBI:30616"/>
    </ligand>
</feature>
<feature type="binding site" evidence="4">
    <location>
        <position position="98"/>
    </location>
    <ligand>
        <name>ATP</name>
        <dbReference type="ChEBI" id="CHEBI:30616"/>
    </ligand>
</feature>
<dbReference type="EMBL" id="MCFG01000025">
    <property type="protein sequence ID" value="ORX86144.1"/>
    <property type="molecule type" value="Genomic_DNA"/>
</dbReference>
<protein>
    <submittedName>
        <fullName evidence="8">Kinase-like protein</fullName>
    </submittedName>
</protein>
<evidence type="ECO:0000313" key="9">
    <source>
        <dbReference type="Proteomes" id="UP000193944"/>
    </source>
</evidence>
<organism evidence="8 9">
    <name type="scientific">Anaeromyces robustus</name>
    <dbReference type="NCBI Taxonomy" id="1754192"/>
    <lineage>
        <taxon>Eukaryota</taxon>
        <taxon>Fungi</taxon>
        <taxon>Fungi incertae sedis</taxon>
        <taxon>Chytridiomycota</taxon>
        <taxon>Chytridiomycota incertae sedis</taxon>
        <taxon>Neocallimastigomycetes</taxon>
        <taxon>Neocallimastigales</taxon>
        <taxon>Neocallimastigaceae</taxon>
        <taxon>Anaeromyces</taxon>
    </lineage>
</organism>
<dbReference type="GO" id="GO:0005524">
    <property type="term" value="F:ATP binding"/>
    <property type="evidence" value="ECO:0007669"/>
    <property type="project" value="UniProtKB-UniRule"/>
</dbReference>
<dbReference type="GO" id="GO:0035556">
    <property type="term" value="P:intracellular signal transduction"/>
    <property type="evidence" value="ECO:0007669"/>
    <property type="project" value="TreeGrafter"/>
</dbReference>
<feature type="active site" description="Proton acceptor" evidence="3">
    <location>
        <position position="218"/>
    </location>
</feature>
<dbReference type="PROSITE" id="PS00108">
    <property type="entry name" value="PROTEIN_KINASE_ST"/>
    <property type="match status" value="1"/>
</dbReference>
<dbReference type="Proteomes" id="UP000193944">
    <property type="component" value="Unassembled WGS sequence"/>
</dbReference>
<dbReference type="SMART" id="SM00220">
    <property type="entry name" value="S_TKc"/>
    <property type="match status" value="1"/>
</dbReference>
<dbReference type="PANTHER" id="PTHR24346">
    <property type="entry name" value="MAP/MICROTUBULE AFFINITY-REGULATING KINASE"/>
    <property type="match status" value="1"/>
</dbReference>
<dbReference type="PANTHER" id="PTHR24346:SF72">
    <property type="entry name" value="CAMK PROTEIN KINASE"/>
    <property type="match status" value="1"/>
</dbReference>
<name>A0A1Y1XLD4_9FUNG</name>
<sequence length="356" mass="41875">MFPNVYQSQSKDIKYLNQSYLEENRLKIQNNQKQVYQNQYPYLNEKLRKCSSFKYLYNHKLNAEFLSKYELQDELGCGGFGFVLLAKDLRNNKNVAVKFIFKNKIPKSAWVPDEKEGFIPMECFIMKKVNHPNIVKYLDSYSDSKLFYIVMELHGNTWANDENTNKNGEQVEYQNSMDLFECIESRAMRFTEFQAKYIFEQIFAAVNYLYKNGIVHRDLKDENILIDKHFNIKLTDFGAASYLRDYNENNAYFVNKFLGTLAYAPPEVLKGEQFGTIAQEVFSLGTLLYLLIFGEIPFKSPEETLFSNNIYLNAPKNVSCSQEILNLIEWMLQKRPEDRPTMDAILNHPWMRNNSI</sequence>
<dbReference type="GO" id="GO:0043066">
    <property type="term" value="P:negative regulation of apoptotic process"/>
    <property type="evidence" value="ECO:0007669"/>
    <property type="project" value="InterPro"/>
</dbReference>
<dbReference type="OrthoDB" id="10252171at2759"/>
<dbReference type="Gene3D" id="3.30.200.20">
    <property type="entry name" value="Phosphorylase Kinase, domain 1"/>
    <property type="match status" value="1"/>
</dbReference>
<accession>A0A1Y1XLD4</accession>
<dbReference type="InterPro" id="IPR017441">
    <property type="entry name" value="Protein_kinase_ATP_BS"/>
</dbReference>
<dbReference type="FunFam" id="3.30.200.20:FF:000314">
    <property type="entry name" value="Serine/threonine protein kinase"/>
    <property type="match status" value="1"/>
</dbReference>
<dbReference type="GO" id="GO:0005634">
    <property type="term" value="C:nucleus"/>
    <property type="evidence" value="ECO:0007669"/>
    <property type="project" value="TreeGrafter"/>
</dbReference>
<feature type="binding site" evidence="4">
    <location>
        <position position="152"/>
    </location>
    <ligand>
        <name>ATP</name>
        <dbReference type="ChEBI" id="CHEBI:30616"/>
    </ligand>
</feature>
<feature type="domain" description="Protein kinase" evidence="7">
    <location>
        <begin position="69"/>
        <end position="351"/>
    </location>
</feature>